<dbReference type="KEGG" id="het:BBW65_01480"/>
<keyword evidence="3" id="KW-0411">Iron-sulfur</keyword>
<keyword evidence="1" id="KW-0479">Metal-binding</keyword>
<dbReference type="OrthoDB" id="9770306at2"/>
<dbReference type="GO" id="GO:0051536">
    <property type="term" value="F:iron-sulfur cluster binding"/>
    <property type="evidence" value="ECO:0007669"/>
    <property type="project" value="UniProtKB-KW"/>
</dbReference>
<evidence type="ECO:0000259" key="4">
    <source>
        <dbReference type="Pfam" id="PF13183"/>
    </source>
</evidence>
<dbReference type="InterPro" id="IPR017896">
    <property type="entry name" value="4Fe4S_Fe-S-bd"/>
</dbReference>
<organism evidence="5 6">
    <name type="scientific">Helicobacter enhydrae</name>
    <dbReference type="NCBI Taxonomy" id="222136"/>
    <lineage>
        <taxon>Bacteria</taxon>
        <taxon>Pseudomonadati</taxon>
        <taxon>Campylobacterota</taxon>
        <taxon>Epsilonproteobacteria</taxon>
        <taxon>Campylobacterales</taxon>
        <taxon>Helicobacteraceae</taxon>
        <taxon>Helicobacter</taxon>
    </lineage>
</organism>
<evidence type="ECO:0000256" key="3">
    <source>
        <dbReference type="ARBA" id="ARBA00023014"/>
    </source>
</evidence>
<dbReference type="PANTHER" id="PTHR32479">
    <property type="entry name" value="GLYCOLATE OXIDASE IRON-SULFUR SUBUNIT"/>
    <property type="match status" value="1"/>
</dbReference>
<feature type="domain" description="4Fe-4S ferredoxin-type" evidence="4">
    <location>
        <begin position="8"/>
        <end position="73"/>
    </location>
</feature>
<evidence type="ECO:0000313" key="5">
    <source>
        <dbReference type="EMBL" id="ANV97558.1"/>
    </source>
</evidence>
<dbReference type="SUPFAM" id="SSF46548">
    <property type="entry name" value="alpha-helical ferredoxin"/>
    <property type="match status" value="1"/>
</dbReference>
<dbReference type="RefSeq" id="WP_066338749.1">
    <property type="nucleotide sequence ID" value="NZ_CP016503.1"/>
</dbReference>
<keyword evidence="2" id="KW-0408">Iron</keyword>
<reference evidence="6" key="1">
    <citation type="submission" date="2016-07" db="EMBL/GenBank/DDBJ databases">
        <authorList>
            <person name="Florea S."/>
            <person name="Webb J.S."/>
            <person name="Jaromczyk J."/>
            <person name="Schardl C.L."/>
        </authorList>
    </citation>
    <scope>NUCLEOTIDE SEQUENCE [LARGE SCALE GENOMIC DNA]</scope>
    <source>
        <strain evidence="6">MIT 01-6242</strain>
    </source>
</reference>
<gene>
    <name evidence="5" type="ORF">BBW65_01480</name>
</gene>
<accession>A0A1B1U476</accession>
<dbReference type="AlphaFoldDB" id="A0A1B1U476"/>
<dbReference type="InterPro" id="IPR009051">
    <property type="entry name" value="Helical_ferredxn"/>
</dbReference>
<dbReference type="PANTHER" id="PTHR32479:SF20">
    <property type="entry name" value="GLYCOLATE OXIDASE IRON-SULFUR SUBUNIT"/>
    <property type="match status" value="1"/>
</dbReference>
<dbReference type="STRING" id="222136.BBW65_01480"/>
<evidence type="ECO:0000256" key="1">
    <source>
        <dbReference type="ARBA" id="ARBA00022723"/>
    </source>
</evidence>
<proteinExistence type="predicted"/>
<name>A0A1B1U476_9HELI</name>
<protein>
    <recommendedName>
        <fullName evidence="4">4Fe-4S ferredoxin-type domain-containing protein</fullName>
    </recommendedName>
</protein>
<evidence type="ECO:0000256" key="2">
    <source>
        <dbReference type="ARBA" id="ARBA00023004"/>
    </source>
</evidence>
<keyword evidence="6" id="KW-1185">Reference proteome</keyword>
<evidence type="ECO:0000313" key="6">
    <source>
        <dbReference type="Proteomes" id="UP000092884"/>
    </source>
</evidence>
<dbReference type="Proteomes" id="UP000092884">
    <property type="component" value="Chromosome"/>
</dbReference>
<dbReference type="EMBL" id="CP016503">
    <property type="protein sequence ID" value="ANV97558.1"/>
    <property type="molecule type" value="Genomic_DNA"/>
</dbReference>
<dbReference type="PROSITE" id="PS00198">
    <property type="entry name" value="4FE4S_FER_1"/>
    <property type="match status" value="1"/>
</dbReference>
<dbReference type="Gene3D" id="1.10.1060.10">
    <property type="entry name" value="Alpha-helical ferredoxin"/>
    <property type="match status" value="1"/>
</dbReference>
<dbReference type="Pfam" id="PF13183">
    <property type="entry name" value="Fer4_8"/>
    <property type="match status" value="1"/>
</dbReference>
<dbReference type="GO" id="GO:0046872">
    <property type="term" value="F:metal ion binding"/>
    <property type="evidence" value="ECO:0007669"/>
    <property type="project" value="UniProtKB-KW"/>
</dbReference>
<dbReference type="InterPro" id="IPR017900">
    <property type="entry name" value="4Fe4S_Fe_S_CS"/>
</dbReference>
<sequence>MLQTSTAPCVKCAKCNPHCHTFISSYDELYSPRGYLHLCELANSQQIAMDKNLQEVLSHCDLCKECETICPFHLPITQMILEVRHRCQ</sequence>